<dbReference type="SUPFAM" id="SSF53448">
    <property type="entry name" value="Nucleotide-diphospho-sugar transferases"/>
    <property type="match status" value="1"/>
</dbReference>
<sequence length="354" mass="41616">MYSRLARAFITSFKKASLYPFLLGTMMLQIFVCAVLFPALFLSDGPLCGERRGDGRLKTVGDRTVFDEDIGTSEKLNFAFRHPPVSRAETSSHFKAMTHKDHLSRTVRPFTILTTTNRGFLDFTANWILSIRRLKLQYNITIIAEDAEAYRYLTRNRTFDYQNLRIELTEYGFSHPKPQRFRYSGYRRLVNKRPQYLIDKLEEGFDTLMVDVDSFWFRDPLDFISPNYSKYDLWLAQGHDGKNGHRLPCPCLMYFKSNVISFGVVRHWMNRLLKAKGMESDQQSLNNVLKTRHGQRLRVGWLNKVNFPTGDDYKTRRENQEEMENVYIFHANHMGNFTVKKQIMKSYGLWIDSD</sequence>
<proteinExistence type="inferred from homology"/>
<feature type="domain" description="Nucleotide-diphospho-sugar transferase" evidence="3">
    <location>
        <begin position="138"/>
        <end position="335"/>
    </location>
</feature>
<organism evidence="4 5">
    <name type="scientific">Acanthaster planci</name>
    <name type="common">Crown-of-thorns starfish</name>
    <dbReference type="NCBI Taxonomy" id="133434"/>
    <lineage>
        <taxon>Eukaryota</taxon>
        <taxon>Metazoa</taxon>
        <taxon>Echinodermata</taxon>
        <taxon>Eleutherozoa</taxon>
        <taxon>Asterozoa</taxon>
        <taxon>Asteroidea</taxon>
        <taxon>Valvatacea</taxon>
        <taxon>Valvatida</taxon>
        <taxon>Acanthasteridae</taxon>
        <taxon>Acanthaster</taxon>
    </lineage>
</organism>
<accession>A0A8B7XWH4</accession>
<dbReference type="InterPro" id="IPR005069">
    <property type="entry name" value="Nucl-diP-sugar_transferase"/>
</dbReference>
<dbReference type="RefSeq" id="XP_022085224.1">
    <property type="nucleotide sequence ID" value="XM_022229532.1"/>
</dbReference>
<evidence type="ECO:0000313" key="4">
    <source>
        <dbReference type="Proteomes" id="UP000694845"/>
    </source>
</evidence>
<keyword evidence="4" id="KW-1185">Reference proteome</keyword>
<feature type="transmembrane region" description="Helical" evidence="2">
    <location>
        <begin position="21"/>
        <end position="42"/>
    </location>
</feature>
<dbReference type="OMA" id="TEYGFSH"/>
<dbReference type="PANTHER" id="PTHR47032:SF1">
    <property type="entry name" value="UDP-D-XYLOSE:L-FUCOSE ALPHA-1,3-D-XYLOSYLTRANSFERASE-RELATED"/>
    <property type="match status" value="1"/>
</dbReference>
<dbReference type="Pfam" id="PF03407">
    <property type="entry name" value="Nucleotid_trans"/>
    <property type="match status" value="1"/>
</dbReference>
<keyword evidence="2" id="KW-1133">Transmembrane helix</keyword>
<evidence type="ECO:0000256" key="2">
    <source>
        <dbReference type="SAM" id="Phobius"/>
    </source>
</evidence>
<dbReference type="GO" id="GO:0016757">
    <property type="term" value="F:glycosyltransferase activity"/>
    <property type="evidence" value="ECO:0007669"/>
    <property type="project" value="TreeGrafter"/>
</dbReference>
<gene>
    <name evidence="5" type="primary">LOC110976346</name>
</gene>
<evidence type="ECO:0000256" key="1">
    <source>
        <dbReference type="ARBA" id="ARBA00007033"/>
    </source>
</evidence>
<dbReference type="KEGG" id="aplc:110976346"/>
<reference evidence="5" key="1">
    <citation type="submission" date="2025-08" db="UniProtKB">
        <authorList>
            <consortium name="RefSeq"/>
        </authorList>
    </citation>
    <scope>IDENTIFICATION</scope>
</reference>
<dbReference type="InterPro" id="IPR052636">
    <property type="entry name" value="UDP-D-xylose:L-fucose_XylT"/>
</dbReference>
<evidence type="ECO:0000259" key="3">
    <source>
        <dbReference type="Pfam" id="PF03407"/>
    </source>
</evidence>
<dbReference type="InterPro" id="IPR029044">
    <property type="entry name" value="Nucleotide-diphossugar_trans"/>
</dbReference>
<dbReference type="OrthoDB" id="1712432at2759"/>
<keyword evidence="2" id="KW-0812">Transmembrane</keyword>
<protein>
    <submittedName>
        <fullName evidence="5">UDP-D-xylose:L-fucose alpha-1,3-D-xylosyltransferase 1-like</fullName>
    </submittedName>
</protein>
<dbReference type="GO" id="GO:0005794">
    <property type="term" value="C:Golgi apparatus"/>
    <property type="evidence" value="ECO:0007669"/>
    <property type="project" value="TreeGrafter"/>
</dbReference>
<dbReference type="GeneID" id="110976346"/>
<dbReference type="Proteomes" id="UP000694845">
    <property type="component" value="Unplaced"/>
</dbReference>
<dbReference type="PANTHER" id="PTHR47032">
    <property type="entry name" value="UDP-D-XYLOSE:L-FUCOSE ALPHA-1,3-D-XYLOSYLTRANSFERASE-RELATED"/>
    <property type="match status" value="1"/>
</dbReference>
<name>A0A8B7XWH4_ACAPL</name>
<keyword evidence="2" id="KW-0472">Membrane</keyword>
<comment type="similarity">
    <text evidence="1">Belongs to the glycosyltransferase 77 family.</text>
</comment>
<dbReference type="AlphaFoldDB" id="A0A8B7XWH4"/>
<evidence type="ECO:0000313" key="5">
    <source>
        <dbReference type="RefSeq" id="XP_022085224.1"/>
    </source>
</evidence>